<evidence type="ECO:0000313" key="4">
    <source>
        <dbReference type="EMBL" id="RPF49952.1"/>
    </source>
</evidence>
<dbReference type="InterPro" id="IPR008040">
    <property type="entry name" value="Hydant_A_N"/>
</dbReference>
<gene>
    <name evidence="4" type="ORF">EDD75_0778</name>
</gene>
<evidence type="ECO:0000259" key="3">
    <source>
        <dbReference type="Pfam" id="PF19278"/>
    </source>
</evidence>
<dbReference type="AlphaFoldDB" id="A0A3N5BQT7"/>
<dbReference type="SUPFAM" id="SSF53067">
    <property type="entry name" value="Actin-like ATPase domain"/>
    <property type="match status" value="1"/>
</dbReference>
<dbReference type="Pfam" id="PF19278">
    <property type="entry name" value="Hydant_A_C"/>
    <property type="match status" value="1"/>
</dbReference>
<dbReference type="GO" id="GO:0005829">
    <property type="term" value="C:cytosol"/>
    <property type="evidence" value="ECO:0007669"/>
    <property type="project" value="TreeGrafter"/>
</dbReference>
<dbReference type="Pfam" id="PF05378">
    <property type="entry name" value="Hydant_A_N"/>
    <property type="match status" value="1"/>
</dbReference>
<keyword evidence="5" id="KW-1185">Reference proteome</keyword>
<organism evidence="4 5">
    <name type="scientific">Thermodesulfitimonas autotrophica</name>
    <dbReference type="NCBI Taxonomy" id="1894989"/>
    <lineage>
        <taxon>Bacteria</taxon>
        <taxon>Bacillati</taxon>
        <taxon>Bacillota</taxon>
        <taxon>Clostridia</taxon>
        <taxon>Thermoanaerobacterales</taxon>
        <taxon>Thermoanaerobacteraceae</taxon>
        <taxon>Thermodesulfitimonas</taxon>
    </lineage>
</organism>
<dbReference type="InterPro" id="IPR002821">
    <property type="entry name" value="Hydantoinase_A"/>
</dbReference>
<feature type="domain" description="Hydantoinase A/oxoprolinase" evidence="1">
    <location>
        <begin position="205"/>
        <end position="490"/>
    </location>
</feature>
<dbReference type="GO" id="GO:0006749">
    <property type="term" value="P:glutathione metabolic process"/>
    <property type="evidence" value="ECO:0007669"/>
    <property type="project" value="TreeGrafter"/>
</dbReference>
<evidence type="ECO:0000313" key="5">
    <source>
        <dbReference type="Proteomes" id="UP000282654"/>
    </source>
</evidence>
<dbReference type="EMBL" id="RKRE01000001">
    <property type="protein sequence ID" value="RPF49952.1"/>
    <property type="molecule type" value="Genomic_DNA"/>
</dbReference>
<proteinExistence type="predicted"/>
<dbReference type="PANTHER" id="PTHR11365:SF23">
    <property type="entry name" value="HYPOTHETICAL 5-OXOPROLINASE (EUROFUNG)-RELATED"/>
    <property type="match status" value="1"/>
</dbReference>
<dbReference type="InterPro" id="IPR043129">
    <property type="entry name" value="ATPase_NBD"/>
</dbReference>
<dbReference type="InterPro" id="IPR049517">
    <property type="entry name" value="ACX-like_C"/>
</dbReference>
<comment type="caution">
    <text evidence="4">The sequence shown here is derived from an EMBL/GenBank/DDBJ whole genome shotgun (WGS) entry which is preliminary data.</text>
</comment>
<feature type="domain" description="Acetophenone carboxylase-like C-terminal" evidence="3">
    <location>
        <begin position="507"/>
        <end position="670"/>
    </location>
</feature>
<reference evidence="4 5" key="1">
    <citation type="submission" date="2018-11" db="EMBL/GenBank/DDBJ databases">
        <title>Genomic Encyclopedia of Type Strains, Phase IV (KMG-IV): sequencing the most valuable type-strain genomes for metagenomic binning, comparative biology and taxonomic classification.</title>
        <authorList>
            <person name="Goeker M."/>
        </authorList>
    </citation>
    <scope>NUCLEOTIDE SEQUENCE [LARGE SCALE GENOMIC DNA]</scope>
    <source>
        <strain evidence="4 5">DSM 102936</strain>
    </source>
</reference>
<name>A0A3N5BQT7_9THEO</name>
<protein>
    <submittedName>
        <fullName evidence="4">N-methylhydantoinase A</fullName>
    </submittedName>
</protein>
<dbReference type="PANTHER" id="PTHR11365">
    <property type="entry name" value="5-OXOPROLINASE RELATED"/>
    <property type="match status" value="1"/>
</dbReference>
<feature type="domain" description="Hydantoinase/oxoprolinase N-terminal" evidence="2">
    <location>
        <begin position="8"/>
        <end position="183"/>
    </location>
</feature>
<evidence type="ECO:0000259" key="1">
    <source>
        <dbReference type="Pfam" id="PF01968"/>
    </source>
</evidence>
<evidence type="ECO:0000259" key="2">
    <source>
        <dbReference type="Pfam" id="PF05378"/>
    </source>
</evidence>
<dbReference type="InterPro" id="IPR045079">
    <property type="entry name" value="Oxoprolinase-like"/>
</dbReference>
<accession>A0A3N5BQT7</accession>
<dbReference type="GO" id="GO:0017168">
    <property type="term" value="F:5-oxoprolinase (ATP-hydrolyzing) activity"/>
    <property type="evidence" value="ECO:0007669"/>
    <property type="project" value="TreeGrafter"/>
</dbReference>
<dbReference type="Proteomes" id="UP000282654">
    <property type="component" value="Unassembled WGS sequence"/>
</dbReference>
<dbReference type="Pfam" id="PF01968">
    <property type="entry name" value="Hydantoinase_A"/>
    <property type="match status" value="1"/>
</dbReference>
<sequence>MVAVSCYRLAVDTGGTFTDFCLLGDDGTVSVFKVPSTPDDPSRAVVRGLEILREKGIDLSRIALFLHGTTVATNAILEKKGARLALVTTKGFRDVIFIGRQNRPHLYDQWVTRPQPLVSRGMVFEVNERMLADGSVMVALEEKEIAALVARLREVQVEAVAVVFLHSYTNPAHELLFKKELERRLPHLSVTISSEIVPEFREYERTSTTVVNAYVQPVVARYLTKLAASLKQAGVKGFYVMQSSGGVISPTQAQRESVRTVLSGPAGGVLAGVYLARLTGFKNLITADMGGTSMDVSLICDGEARYTDEGMIGGYPLRLPMVAVHTVGAGGGSIAWVDPGGALRVGPRSAGAVPGPACYGLGGAEPTVTDANLVLGRLGAADFAGGKELRRELAERAIAEKVGGPLGLGVQEAAAGIVRVVNANMVRAMRVVSVAKGYDPRDFVLVAFGGAGPLHAVELARELGIRRVLVPPFPGITSAWGMLAADFRRDYTLTWVKELRPGMEAELAELAGKLTRRGREDLLREGFAAQDITLAPLIDLRYKGQSAALTLPLPDPAVPDFAGALTRSFHGLHIQFYGYAREEAPVEVVALRLVATGRLPSLKPPARQGVSPPAPCGARRVYFAAEQVTVPVYRRSEVGAGWAVEGPAVITQADSTTLLWPGDRAYGDEWGNIIIETGDADWRSTR</sequence>